<dbReference type="GO" id="GO:0009089">
    <property type="term" value="P:lysine biosynthetic process via diaminopimelate"/>
    <property type="evidence" value="ECO:0007669"/>
    <property type="project" value="UniProtKB-UniRule"/>
</dbReference>
<dbReference type="PROSITE" id="PS00759">
    <property type="entry name" value="ARGE_DAPE_CPG2_2"/>
    <property type="match status" value="1"/>
</dbReference>
<dbReference type="PANTHER" id="PTHR43808:SF31">
    <property type="entry name" value="N-ACETYL-L-CITRULLINE DEACETYLASE"/>
    <property type="match status" value="1"/>
</dbReference>
<evidence type="ECO:0000313" key="17">
    <source>
        <dbReference type="EMBL" id="RDZ29003.1"/>
    </source>
</evidence>
<dbReference type="UniPathway" id="UPA00034">
    <property type="reaction ID" value="UER00021"/>
</dbReference>
<evidence type="ECO:0000256" key="7">
    <source>
        <dbReference type="ARBA" id="ARBA00022723"/>
    </source>
</evidence>
<protein>
    <recommendedName>
        <fullName evidence="5 15">Succinyl-diaminopimelate desuccinylase</fullName>
        <shortName evidence="15">SDAP desuccinylase</shortName>
        <ecNumber evidence="4 15">3.5.1.18</ecNumber>
    </recommendedName>
    <alternativeName>
        <fullName evidence="13 15">N-succinyl-LL-2,6-diaminoheptanedioate amidohydrolase</fullName>
    </alternativeName>
</protein>
<dbReference type="InterPro" id="IPR036264">
    <property type="entry name" value="Bact_exopeptidase_dim_dom"/>
</dbReference>
<dbReference type="EC" id="3.5.1.18" evidence="4 15"/>
<dbReference type="SUPFAM" id="SSF53187">
    <property type="entry name" value="Zn-dependent exopeptidases"/>
    <property type="match status" value="1"/>
</dbReference>
<comment type="subunit">
    <text evidence="3 15">Homodimer.</text>
</comment>
<keyword evidence="7 15" id="KW-0479">Metal-binding</keyword>
<evidence type="ECO:0000256" key="9">
    <source>
        <dbReference type="ARBA" id="ARBA00022833"/>
    </source>
</evidence>
<dbReference type="InterPro" id="IPR001261">
    <property type="entry name" value="ArgE/DapE_CS"/>
</dbReference>
<dbReference type="GO" id="GO:0006526">
    <property type="term" value="P:L-arginine biosynthetic process"/>
    <property type="evidence" value="ECO:0007669"/>
    <property type="project" value="TreeGrafter"/>
</dbReference>
<evidence type="ECO:0000256" key="12">
    <source>
        <dbReference type="ARBA" id="ARBA00023285"/>
    </source>
</evidence>
<dbReference type="PANTHER" id="PTHR43808">
    <property type="entry name" value="ACETYLORNITHINE DEACETYLASE"/>
    <property type="match status" value="1"/>
</dbReference>
<feature type="binding site" evidence="15">
    <location>
        <position position="104"/>
    </location>
    <ligand>
        <name>Zn(2+)</name>
        <dbReference type="ChEBI" id="CHEBI:29105"/>
        <label>2</label>
    </ligand>
</feature>
<keyword evidence="9 15" id="KW-0862">Zinc</keyword>
<dbReference type="AlphaFoldDB" id="A0A371K4Z4"/>
<comment type="caution">
    <text evidence="17">The sequence shown here is derived from an EMBL/GenBank/DDBJ whole genome shotgun (WGS) entry which is preliminary data.</text>
</comment>
<evidence type="ECO:0000256" key="11">
    <source>
        <dbReference type="ARBA" id="ARBA00023154"/>
    </source>
</evidence>
<comment type="similarity">
    <text evidence="2 15">Belongs to the peptidase M20A family. DapE subfamily.</text>
</comment>
<evidence type="ECO:0000256" key="4">
    <source>
        <dbReference type="ARBA" id="ARBA00011921"/>
    </source>
</evidence>
<evidence type="ECO:0000256" key="15">
    <source>
        <dbReference type="HAMAP-Rule" id="MF_01690"/>
    </source>
</evidence>
<dbReference type="GO" id="GO:0008777">
    <property type="term" value="F:acetylornithine deacetylase activity"/>
    <property type="evidence" value="ECO:0007669"/>
    <property type="project" value="TreeGrafter"/>
</dbReference>
<dbReference type="CDD" id="cd03891">
    <property type="entry name" value="M20_DapE_proteobac"/>
    <property type="match status" value="1"/>
</dbReference>
<dbReference type="Gene3D" id="3.40.630.10">
    <property type="entry name" value="Zn peptidases"/>
    <property type="match status" value="2"/>
</dbReference>
<evidence type="ECO:0000259" key="16">
    <source>
        <dbReference type="Pfam" id="PF07687"/>
    </source>
</evidence>
<dbReference type="SUPFAM" id="SSF55031">
    <property type="entry name" value="Bacterial exopeptidase dimerisation domain"/>
    <property type="match status" value="1"/>
</dbReference>
<keyword evidence="6 15" id="KW-0028">Amino-acid biosynthesis</keyword>
<evidence type="ECO:0000256" key="14">
    <source>
        <dbReference type="ARBA" id="ARBA00051301"/>
    </source>
</evidence>
<evidence type="ECO:0000256" key="13">
    <source>
        <dbReference type="ARBA" id="ARBA00031891"/>
    </source>
</evidence>
<dbReference type="InterPro" id="IPR050072">
    <property type="entry name" value="Peptidase_M20A"/>
</dbReference>
<feature type="binding site" evidence="15">
    <location>
        <position position="167"/>
    </location>
    <ligand>
        <name>Zn(2+)</name>
        <dbReference type="ChEBI" id="CHEBI:29105"/>
        <label>1</label>
    </ligand>
</feature>
<feature type="binding site" evidence="15">
    <location>
        <position position="353"/>
    </location>
    <ligand>
        <name>Zn(2+)</name>
        <dbReference type="ChEBI" id="CHEBI:29105"/>
        <label>2</label>
    </ligand>
</feature>
<dbReference type="RefSeq" id="WP_115858437.1">
    <property type="nucleotide sequence ID" value="NZ_QTSU01000001.1"/>
</dbReference>
<dbReference type="InterPro" id="IPR011650">
    <property type="entry name" value="Peptidase_M20_dimer"/>
</dbReference>
<keyword evidence="11 15" id="KW-0457">Lysine biosynthesis</keyword>
<evidence type="ECO:0000256" key="6">
    <source>
        <dbReference type="ARBA" id="ARBA00022605"/>
    </source>
</evidence>
<comment type="pathway">
    <text evidence="1 15">Amino-acid biosynthesis; L-lysine biosynthesis via DAP pathway; LL-2,6-diaminopimelate from (S)-tetrahydrodipicolinate (succinylase route): step 3/3.</text>
</comment>
<dbReference type="GO" id="GO:0009014">
    <property type="term" value="F:succinyl-diaminopimelate desuccinylase activity"/>
    <property type="evidence" value="ECO:0007669"/>
    <property type="project" value="UniProtKB-UniRule"/>
</dbReference>
<dbReference type="InterPro" id="IPR005941">
    <property type="entry name" value="DapE_proteobac"/>
</dbReference>
<evidence type="ECO:0000256" key="3">
    <source>
        <dbReference type="ARBA" id="ARBA00011738"/>
    </source>
</evidence>
<dbReference type="InterPro" id="IPR002933">
    <property type="entry name" value="Peptidase_M20"/>
</dbReference>
<dbReference type="GO" id="GO:0008270">
    <property type="term" value="F:zinc ion binding"/>
    <property type="evidence" value="ECO:0007669"/>
    <property type="project" value="UniProtKB-UniRule"/>
</dbReference>
<evidence type="ECO:0000256" key="10">
    <source>
        <dbReference type="ARBA" id="ARBA00022915"/>
    </source>
</evidence>
<feature type="domain" description="Peptidase M20 dimerisation" evidence="16">
    <location>
        <begin position="180"/>
        <end position="286"/>
    </location>
</feature>
<dbReference type="NCBIfam" id="NF009557">
    <property type="entry name" value="PRK13009.1"/>
    <property type="match status" value="1"/>
</dbReference>
<comment type="cofactor">
    <cofactor evidence="15">
        <name>Zn(2+)</name>
        <dbReference type="ChEBI" id="CHEBI:29105"/>
    </cofactor>
    <cofactor evidence="15">
        <name>Co(2+)</name>
        <dbReference type="ChEBI" id="CHEBI:48828"/>
    </cofactor>
    <text evidence="15">Binds 2 Zn(2+) or Co(2+) ions per subunit.</text>
</comment>
<accession>A0A371K4Z4</accession>
<evidence type="ECO:0000313" key="18">
    <source>
        <dbReference type="Proteomes" id="UP000264492"/>
    </source>
</evidence>
<dbReference type="OrthoDB" id="9809784at2"/>
<name>A0A371K4Z4_9GAMM</name>
<keyword evidence="18" id="KW-1185">Reference proteome</keyword>
<dbReference type="NCBIfam" id="TIGR01246">
    <property type="entry name" value="dapE_proteo"/>
    <property type="match status" value="1"/>
</dbReference>
<reference evidence="17 18" key="1">
    <citation type="submission" date="2018-08" db="EMBL/GenBank/DDBJ databases">
        <title>Lysobacter sp. zong2l5, whole genome shotgun sequence.</title>
        <authorList>
            <person name="Zhang X."/>
            <person name="Feng G."/>
            <person name="Zhu H."/>
        </authorList>
    </citation>
    <scope>NUCLEOTIDE SEQUENCE [LARGE SCALE GENOMIC DNA]</scope>
    <source>
        <strain evidence="18">zong2l5</strain>
    </source>
</reference>
<feature type="binding site" evidence="15">
    <location>
        <position position="139"/>
    </location>
    <ligand>
        <name>Zn(2+)</name>
        <dbReference type="ChEBI" id="CHEBI:29105"/>
        <label>2</label>
    </ligand>
</feature>
<keyword evidence="12 15" id="KW-0170">Cobalt</keyword>
<organism evidence="17 18">
    <name type="scientific">Lysobacter silvisoli</name>
    <dbReference type="NCBI Taxonomy" id="2293254"/>
    <lineage>
        <taxon>Bacteria</taxon>
        <taxon>Pseudomonadati</taxon>
        <taxon>Pseudomonadota</taxon>
        <taxon>Gammaproteobacteria</taxon>
        <taxon>Lysobacterales</taxon>
        <taxon>Lysobacteraceae</taxon>
        <taxon>Lysobacter</taxon>
    </lineage>
</organism>
<comment type="function">
    <text evidence="15">Catalyzes the hydrolysis of N-succinyl-L,L-diaminopimelic acid (SDAP), forming succinate and LL-2,6-diaminopimelate (DAP), an intermediate involved in the bacterial biosynthesis of lysine and meso-diaminopimelic acid, an essential component of bacterial cell walls.</text>
</comment>
<keyword evidence="8 15" id="KW-0378">Hydrolase</keyword>
<evidence type="ECO:0000256" key="1">
    <source>
        <dbReference type="ARBA" id="ARBA00005130"/>
    </source>
</evidence>
<proteinExistence type="inferred from homology"/>
<feature type="active site" description="Proton acceptor" evidence="15">
    <location>
        <position position="138"/>
    </location>
</feature>
<dbReference type="HAMAP" id="MF_01690">
    <property type="entry name" value="DapE"/>
    <property type="match status" value="1"/>
</dbReference>
<comment type="catalytic activity">
    <reaction evidence="14 15">
        <text>N-succinyl-(2S,6S)-2,6-diaminopimelate + H2O = (2S,6S)-2,6-diaminopimelate + succinate</text>
        <dbReference type="Rhea" id="RHEA:22608"/>
        <dbReference type="ChEBI" id="CHEBI:15377"/>
        <dbReference type="ChEBI" id="CHEBI:30031"/>
        <dbReference type="ChEBI" id="CHEBI:57609"/>
        <dbReference type="ChEBI" id="CHEBI:58087"/>
        <dbReference type="EC" id="3.5.1.18"/>
    </reaction>
</comment>
<feature type="active site" evidence="15">
    <location>
        <position position="73"/>
    </location>
</feature>
<evidence type="ECO:0000256" key="5">
    <source>
        <dbReference type="ARBA" id="ARBA00022391"/>
    </source>
</evidence>
<keyword evidence="10 15" id="KW-0220">Diaminopimelate biosynthesis</keyword>
<dbReference type="EMBL" id="QTSU01000001">
    <property type="protein sequence ID" value="RDZ29003.1"/>
    <property type="molecule type" value="Genomic_DNA"/>
</dbReference>
<dbReference type="Pfam" id="PF01546">
    <property type="entry name" value="Peptidase_M20"/>
    <property type="match status" value="1"/>
</dbReference>
<evidence type="ECO:0000256" key="8">
    <source>
        <dbReference type="ARBA" id="ARBA00022801"/>
    </source>
</evidence>
<feature type="binding site" evidence="15">
    <location>
        <position position="71"/>
    </location>
    <ligand>
        <name>Zn(2+)</name>
        <dbReference type="ChEBI" id="CHEBI:29105"/>
        <label>1</label>
    </ligand>
</feature>
<dbReference type="Proteomes" id="UP000264492">
    <property type="component" value="Unassembled WGS sequence"/>
</dbReference>
<feature type="binding site" evidence="15">
    <location>
        <position position="104"/>
    </location>
    <ligand>
        <name>Zn(2+)</name>
        <dbReference type="ChEBI" id="CHEBI:29105"/>
        <label>1</label>
    </ligand>
</feature>
<evidence type="ECO:0000256" key="2">
    <source>
        <dbReference type="ARBA" id="ARBA00006746"/>
    </source>
</evidence>
<dbReference type="GO" id="GO:0050897">
    <property type="term" value="F:cobalt ion binding"/>
    <property type="evidence" value="ECO:0007669"/>
    <property type="project" value="UniProtKB-UniRule"/>
</dbReference>
<gene>
    <name evidence="15 17" type="primary">dapE</name>
    <name evidence="17" type="ORF">DX914_07855</name>
</gene>
<dbReference type="FunFam" id="3.40.630.10:FF:000005">
    <property type="entry name" value="Succinyl-diaminopimelate desuccinylase"/>
    <property type="match status" value="1"/>
</dbReference>
<dbReference type="GO" id="GO:0019877">
    <property type="term" value="P:diaminopimelate biosynthetic process"/>
    <property type="evidence" value="ECO:0007669"/>
    <property type="project" value="UniProtKB-UniRule"/>
</dbReference>
<dbReference type="Pfam" id="PF07687">
    <property type="entry name" value="M20_dimer"/>
    <property type="match status" value="1"/>
</dbReference>
<sequence length="381" mass="41008">MSAAQSPVLALACELIARPSVTPADLGCQALIAERLRNAGFRCEHLRYGEVDNLWAVHGDGEGPTLVLLGHTDVVPSGPVEDWRSDPFLPEIRDGVLYGRGAADMKGSVAAFVVALERYVAAHPAHAGRVALLLTSDEEGVAIDGVRRVAETFRARGERIDWCVTGEPSSKAALGDLLRVGRRGTLSATLSVRGIQGHVAYPEKARNPIHQAMPAFAELAARRWDEGYETFPPTSLQISNINAGTGANNVIPGELQALFNLRYNPTWRAEQLERECEAILQAHGLEFEVRWQRGGEPFYTPEGPLRAAAREVLAAFSGAAPEESTGGGTSDARFIAPLGAQCIEIGPVNASIHKVDEQVSVADLEALPDLYLALIERLMGR</sequence>